<dbReference type="InterPro" id="IPR001650">
    <property type="entry name" value="Helicase_C-like"/>
</dbReference>
<evidence type="ECO:0000256" key="7">
    <source>
        <dbReference type="ARBA" id="ARBA00023125"/>
    </source>
</evidence>
<gene>
    <name evidence="11" type="ORF">B0I36DRAFT_315796</name>
</gene>
<dbReference type="GO" id="GO:0016887">
    <property type="term" value="F:ATP hydrolysis activity"/>
    <property type="evidence" value="ECO:0007669"/>
    <property type="project" value="InterPro"/>
</dbReference>
<dbReference type="InterPro" id="IPR044574">
    <property type="entry name" value="ARIP4-like"/>
</dbReference>
<keyword evidence="4 11" id="KW-0378">Hydrolase</keyword>
<dbReference type="PANTHER" id="PTHR45797">
    <property type="entry name" value="RAD54-LIKE"/>
    <property type="match status" value="1"/>
</dbReference>
<evidence type="ECO:0000256" key="9">
    <source>
        <dbReference type="SAM" id="MobiDB-lite"/>
    </source>
</evidence>
<dbReference type="Pfam" id="PF00176">
    <property type="entry name" value="SNF2-rel_dom"/>
    <property type="match status" value="1"/>
</dbReference>
<organism evidence="11 12">
    <name type="scientific">Microdochium trichocladiopsis</name>
    <dbReference type="NCBI Taxonomy" id="1682393"/>
    <lineage>
        <taxon>Eukaryota</taxon>
        <taxon>Fungi</taxon>
        <taxon>Dikarya</taxon>
        <taxon>Ascomycota</taxon>
        <taxon>Pezizomycotina</taxon>
        <taxon>Sordariomycetes</taxon>
        <taxon>Xylariomycetidae</taxon>
        <taxon>Xylariales</taxon>
        <taxon>Microdochiaceae</taxon>
        <taxon>Microdochium</taxon>
    </lineage>
</organism>
<keyword evidence="6" id="KW-0067">ATP-binding</keyword>
<evidence type="ECO:0000256" key="3">
    <source>
        <dbReference type="ARBA" id="ARBA00022741"/>
    </source>
</evidence>
<dbReference type="OrthoDB" id="2020972at2759"/>
<evidence type="ECO:0000256" key="6">
    <source>
        <dbReference type="ARBA" id="ARBA00022840"/>
    </source>
</evidence>
<evidence type="ECO:0000256" key="8">
    <source>
        <dbReference type="ARBA" id="ARBA00023242"/>
    </source>
</evidence>
<dbReference type="Pfam" id="PF00271">
    <property type="entry name" value="Helicase_C"/>
    <property type="match status" value="1"/>
</dbReference>
<feature type="domain" description="Helicase C-terminal" evidence="10">
    <location>
        <begin position="221"/>
        <end position="368"/>
    </location>
</feature>
<feature type="compositionally biased region" description="Low complexity" evidence="9">
    <location>
        <begin position="507"/>
        <end position="520"/>
    </location>
</feature>
<name>A0A9P8YHT8_9PEZI</name>
<dbReference type="GO" id="GO:0005634">
    <property type="term" value="C:nucleus"/>
    <property type="evidence" value="ECO:0007669"/>
    <property type="project" value="UniProtKB-SubCell"/>
</dbReference>
<feature type="region of interest" description="Disordered" evidence="9">
    <location>
        <begin position="686"/>
        <end position="705"/>
    </location>
</feature>
<evidence type="ECO:0000256" key="2">
    <source>
        <dbReference type="ARBA" id="ARBA00007025"/>
    </source>
</evidence>
<dbReference type="GO" id="GO:0005524">
    <property type="term" value="F:ATP binding"/>
    <property type="evidence" value="ECO:0007669"/>
    <property type="project" value="UniProtKB-KW"/>
</dbReference>
<dbReference type="Proteomes" id="UP000756346">
    <property type="component" value="Unassembled WGS sequence"/>
</dbReference>
<feature type="region of interest" description="Disordered" evidence="9">
    <location>
        <begin position="742"/>
        <end position="791"/>
    </location>
</feature>
<dbReference type="InterPro" id="IPR000330">
    <property type="entry name" value="SNF2_N"/>
</dbReference>
<evidence type="ECO:0000256" key="5">
    <source>
        <dbReference type="ARBA" id="ARBA00022806"/>
    </source>
</evidence>
<evidence type="ECO:0000313" key="12">
    <source>
        <dbReference type="Proteomes" id="UP000756346"/>
    </source>
</evidence>
<evidence type="ECO:0000256" key="4">
    <source>
        <dbReference type="ARBA" id="ARBA00022801"/>
    </source>
</evidence>
<dbReference type="SMART" id="SM00490">
    <property type="entry name" value="HELICc"/>
    <property type="match status" value="1"/>
</dbReference>
<accession>A0A9P8YHT8</accession>
<dbReference type="PANTHER" id="PTHR45797:SF1">
    <property type="entry name" value="HELICASE ARIP4"/>
    <property type="match status" value="1"/>
</dbReference>
<dbReference type="InterPro" id="IPR049730">
    <property type="entry name" value="SNF2/RAD54-like_C"/>
</dbReference>
<keyword evidence="7" id="KW-0238">DNA-binding</keyword>
<dbReference type="RefSeq" id="XP_046017335.1">
    <property type="nucleotide sequence ID" value="XM_046152916.1"/>
</dbReference>
<dbReference type="GO" id="GO:0004386">
    <property type="term" value="F:helicase activity"/>
    <property type="evidence" value="ECO:0007669"/>
    <property type="project" value="UniProtKB-KW"/>
</dbReference>
<evidence type="ECO:0000313" key="11">
    <source>
        <dbReference type="EMBL" id="KAH7038214.1"/>
    </source>
</evidence>
<keyword evidence="3" id="KW-0547">Nucleotide-binding</keyword>
<dbReference type="SUPFAM" id="SSF52540">
    <property type="entry name" value="P-loop containing nucleoside triphosphate hydrolases"/>
    <property type="match status" value="2"/>
</dbReference>
<feature type="region of interest" description="Disordered" evidence="9">
    <location>
        <begin position="466"/>
        <end position="533"/>
    </location>
</feature>
<reference evidence="11" key="1">
    <citation type="journal article" date="2021" name="Nat. Commun.">
        <title>Genetic determinants of endophytism in the Arabidopsis root mycobiome.</title>
        <authorList>
            <person name="Mesny F."/>
            <person name="Miyauchi S."/>
            <person name="Thiergart T."/>
            <person name="Pickel B."/>
            <person name="Atanasova L."/>
            <person name="Karlsson M."/>
            <person name="Huettel B."/>
            <person name="Barry K.W."/>
            <person name="Haridas S."/>
            <person name="Chen C."/>
            <person name="Bauer D."/>
            <person name="Andreopoulos W."/>
            <person name="Pangilinan J."/>
            <person name="LaButti K."/>
            <person name="Riley R."/>
            <person name="Lipzen A."/>
            <person name="Clum A."/>
            <person name="Drula E."/>
            <person name="Henrissat B."/>
            <person name="Kohler A."/>
            <person name="Grigoriev I.V."/>
            <person name="Martin F.M."/>
            <person name="Hacquard S."/>
        </authorList>
    </citation>
    <scope>NUCLEOTIDE SEQUENCE</scope>
    <source>
        <strain evidence="11">MPI-CAGE-CH-0230</strain>
    </source>
</reference>
<keyword evidence="8" id="KW-0539">Nucleus</keyword>
<proteinExistence type="inferred from homology"/>
<comment type="similarity">
    <text evidence="2">Belongs to the SNF2/RAD54 helicase family.</text>
</comment>
<protein>
    <submittedName>
        <fullName evidence="11">P-loop containing nucleoside triphosphate hydrolase protein</fullName>
    </submittedName>
</protein>
<dbReference type="InterPro" id="IPR027417">
    <property type="entry name" value="P-loop_NTPase"/>
</dbReference>
<keyword evidence="12" id="KW-1185">Reference proteome</keyword>
<dbReference type="AlphaFoldDB" id="A0A9P8YHT8"/>
<evidence type="ECO:0000256" key="1">
    <source>
        <dbReference type="ARBA" id="ARBA00004123"/>
    </source>
</evidence>
<dbReference type="PROSITE" id="PS51194">
    <property type="entry name" value="HELICASE_CTER"/>
    <property type="match status" value="1"/>
</dbReference>
<dbReference type="CDD" id="cd18793">
    <property type="entry name" value="SF2_C_SNF"/>
    <property type="match status" value="1"/>
</dbReference>
<sequence length="791" mass="86532">MTGSPLANKVEEYHAMVNWIAPGFLSDLKSFKQEFAIPIHEGLQISSSAAQRRKMFARLTAIKKMVAPKVDRKTLGVLKNSIPTKTEFVIVMPLTDLQRKAYELLIKHQRGDLLDSSTSNTTIFKWLNVLALLCAHPKCFKHWLPEEDGQTGSIQTNQERTDSAEEDADDATINVNRDAEDASVNVDCKPGLVSKERTLLKSMDSGSQDSILAWKTEIFLSIVRESLACGDSVLVFSRSIPTLDHLQNTLNLERIGHDRLDGKTKMRLRQDMVKNFNKARSKVFLISTTAGGLGLNITGANRVIIFDFKFNPQEEQQAIGRSYRIGQTKPVFVYRLICGGTFEEKMLDRVVFKTQLAQRVVDKKNPISKAREFAEFLDMPTDPPVKDVEKVRGLDRVLDAILDSTRLRAGIRSVTTMDIFEEEEVEVTEVSAEDQAEADQLLRMHLVPSSAQVVGPVQGPQLSHIQTTSLSEGRVDITRSSPPATATPIEGGSTTVTAPIPSPPLPASAASVASQSPGSSHLQANGQHVPAGSAVPLAPIAGASTSTREPGSADYYLSQHRSFRGELKRAFTQAGPPPVRPAEAEQRANTANKIADLVAQKESDVEAPEQIKMLRNVILEAACDERFVQAICGGIVSPEALVTMNPASITRLREQWRQMVASQWETLLAEPQVNRADPQHFPARLDRMRSVPDGSASTQKPYHLSDRAAMEAVMARRTNGSSTPQTNGQRFKPLPGWATTAIQDAPKRRSSLAPPPSSAPPQGAPANPSSSVPPPPASQQARKAKNPFLSD</sequence>
<evidence type="ECO:0000259" key="10">
    <source>
        <dbReference type="PROSITE" id="PS51194"/>
    </source>
</evidence>
<feature type="compositionally biased region" description="Pro residues" evidence="9">
    <location>
        <begin position="753"/>
        <end position="763"/>
    </location>
</feature>
<comment type="caution">
    <text evidence="11">The sequence shown here is derived from an EMBL/GenBank/DDBJ whole genome shotgun (WGS) entry which is preliminary data.</text>
</comment>
<dbReference type="Gene3D" id="3.40.50.10810">
    <property type="entry name" value="Tandem AAA-ATPase domain"/>
    <property type="match status" value="1"/>
</dbReference>
<dbReference type="EMBL" id="JAGTJQ010000002">
    <property type="protein sequence ID" value="KAH7038214.1"/>
    <property type="molecule type" value="Genomic_DNA"/>
</dbReference>
<keyword evidence="5" id="KW-0347">Helicase</keyword>
<comment type="subcellular location">
    <subcellularLocation>
        <location evidence="1">Nucleus</location>
    </subcellularLocation>
</comment>
<dbReference type="GeneID" id="70182462"/>
<dbReference type="GO" id="GO:0003677">
    <property type="term" value="F:DNA binding"/>
    <property type="evidence" value="ECO:0007669"/>
    <property type="project" value="UniProtKB-KW"/>
</dbReference>
<dbReference type="InterPro" id="IPR038718">
    <property type="entry name" value="SNF2-like_sf"/>
</dbReference>
<dbReference type="Gene3D" id="3.40.50.300">
    <property type="entry name" value="P-loop containing nucleotide triphosphate hydrolases"/>
    <property type="match status" value="1"/>
</dbReference>